<dbReference type="Gene3D" id="1.10.150.300">
    <property type="entry name" value="TGS-like domain"/>
    <property type="match status" value="1"/>
</dbReference>
<dbReference type="Pfam" id="PF06071">
    <property type="entry name" value="YchF-GTPase_C"/>
    <property type="match status" value="1"/>
</dbReference>
<evidence type="ECO:0000313" key="4">
    <source>
        <dbReference type="EMBL" id="CAD8320533.1"/>
    </source>
</evidence>
<organism evidence="4">
    <name type="scientific">Pseudictyota dubia</name>
    <dbReference type="NCBI Taxonomy" id="2749911"/>
    <lineage>
        <taxon>Eukaryota</taxon>
        <taxon>Sar</taxon>
        <taxon>Stramenopiles</taxon>
        <taxon>Ochrophyta</taxon>
        <taxon>Bacillariophyta</taxon>
        <taxon>Mediophyceae</taxon>
        <taxon>Biddulphiophycidae</taxon>
        <taxon>Eupodiscales</taxon>
        <taxon>Odontellaceae</taxon>
        <taxon>Pseudictyota</taxon>
    </lineage>
</organism>
<dbReference type="AlphaFoldDB" id="A0A7R9WDS6"/>
<evidence type="ECO:0000256" key="1">
    <source>
        <dbReference type="ARBA" id="ARBA00022741"/>
    </source>
</evidence>
<dbReference type="PANTHER" id="PTHR23305:SF11">
    <property type="entry name" value="OBG-LIKE ATPASE 1"/>
    <property type="match status" value="1"/>
</dbReference>
<dbReference type="PANTHER" id="PTHR23305">
    <property type="entry name" value="OBG GTPASE FAMILY"/>
    <property type="match status" value="1"/>
</dbReference>
<dbReference type="PROSITE" id="PS51880">
    <property type="entry name" value="TGS"/>
    <property type="match status" value="1"/>
</dbReference>
<dbReference type="InterPro" id="IPR023192">
    <property type="entry name" value="TGS-like_dom_sf"/>
</dbReference>
<dbReference type="GO" id="GO:0005524">
    <property type="term" value="F:ATP binding"/>
    <property type="evidence" value="ECO:0007669"/>
    <property type="project" value="UniProtKB-KW"/>
</dbReference>
<dbReference type="SUPFAM" id="SSF52540">
    <property type="entry name" value="P-loop containing nucleoside triphosphate hydrolases"/>
    <property type="match status" value="1"/>
</dbReference>
<dbReference type="InterPro" id="IPR004095">
    <property type="entry name" value="TGS"/>
</dbReference>
<reference evidence="4" key="1">
    <citation type="submission" date="2021-01" db="EMBL/GenBank/DDBJ databases">
        <authorList>
            <person name="Corre E."/>
            <person name="Pelletier E."/>
            <person name="Niang G."/>
            <person name="Scheremetjew M."/>
            <person name="Finn R."/>
            <person name="Kale V."/>
            <person name="Holt S."/>
            <person name="Cochrane G."/>
            <person name="Meng A."/>
            <person name="Brown T."/>
            <person name="Cohen L."/>
        </authorList>
    </citation>
    <scope>NUCLEOTIDE SEQUENCE</scope>
    <source>
        <strain evidence="4">CCMP147</strain>
    </source>
</reference>
<name>A0A7R9WDS6_9STRA</name>
<feature type="domain" description="TGS" evidence="3">
    <location>
        <begin position="101"/>
        <end position="184"/>
    </location>
</feature>
<dbReference type="Gene3D" id="3.40.50.300">
    <property type="entry name" value="P-loop containing nucleotide triphosphate hydrolases"/>
    <property type="match status" value="1"/>
</dbReference>
<dbReference type="InterPro" id="IPR012676">
    <property type="entry name" value="TGS-like"/>
</dbReference>
<dbReference type="Gene3D" id="3.10.20.30">
    <property type="match status" value="1"/>
</dbReference>
<keyword evidence="2" id="KW-0067">ATP-binding</keyword>
<evidence type="ECO:0000259" key="3">
    <source>
        <dbReference type="PROSITE" id="PS51880"/>
    </source>
</evidence>
<dbReference type="FunFam" id="3.10.20.30:FF:000001">
    <property type="entry name" value="Ribosome-binding ATPase YchF"/>
    <property type="match status" value="1"/>
</dbReference>
<keyword evidence="1" id="KW-0547">Nucleotide-binding</keyword>
<dbReference type="SUPFAM" id="SSF81271">
    <property type="entry name" value="TGS-like"/>
    <property type="match status" value="1"/>
</dbReference>
<dbReference type="EMBL" id="HBED01037588">
    <property type="protein sequence ID" value="CAD8320533.1"/>
    <property type="molecule type" value="Transcribed_RNA"/>
</dbReference>
<dbReference type="InterPro" id="IPR027417">
    <property type="entry name" value="P-loop_NTPase"/>
</dbReference>
<dbReference type="CDD" id="cd04867">
    <property type="entry name" value="TGS_YchF_OLA1"/>
    <property type="match status" value="1"/>
</dbReference>
<accession>A0A7R9WDS6</accession>
<gene>
    <name evidence="4" type="ORF">TDUB1175_LOCUS18949</name>
</gene>
<evidence type="ECO:0000256" key="2">
    <source>
        <dbReference type="ARBA" id="ARBA00022840"/>
    </source>
</evidence>
<proteinExistence type="predicted"/>
<dbReference type="InterPro" id="IPR012675">
    <property type="entry name" value="Beta-grasp_dom_sf"/>
</dbReference>
<dbReference type="InterPro" id="IPR013029">
    <property type="entry name" value="YchF_C"/>
</dbReference>
<dbReference type="GO" id="GO:0005737">
    <property type="term" value="C:cytoplasm"/>
    <property type="evidence" value="ECO:0007669"/>
    <property type="project" value="TreeGrafter"/>
</dbReference>
<protein>
    <recommendedName>
        <fullName evidence="3">TGS domain-containing protein</fullName>
    </recommendedName>
</protein>
<sequence length="195" mass="21982">MWDAKEVEVINRVNFLTAKRMVYLANLSMRDYIRKSNKWLPIIAEWLKARGTGEPCIPVSVEFEQNISFCETPEAREAKEKELGARSVLPKVIKAGYRTLRLINFFTCGEDEVRAWSIREGTKAPQAAGVIHTDFEHGFICAEVQAYDDFKELGSEAAVRAAGKLRTEGRKYEVKDADIIFFKFNPSGGGGGKKK</sequence>
<dbReference type="GO" id="GO:0016887">
    <property type="term" value="F:ATP hydrolysis activity"/>
    <property type="evidence" value="ECO:0007669"/>
    <property type="project" value="TreeGrafter"/>
</dbReference>